<dbReference type="Gene3D" id="3.40.50.720">
    <property type="entry name" value="NAD(P)-binding Rossmann-like Domain"/>
    <property type="match status" value="1"/>
</dbReference>
<evidence type="ECO:0000256" key="4">
    <source>
        <dbReference type="SAM" id="MobiDB-lite"/>
    </source>
</evidence>
<organism evidence="6 7">
    <name type="scientific">Exophiala xenobiotica</name>
    <dbReference type="NCBI Taxonomy" id="348802"/>
    <lineage>
        <taxon>Eukaryota</taxon>
        <taxon>Fungi</taxon>
        <taxon>Dikarya</taxon>
        <taxon>Ascomycota</taxon>
        <taxon>Pezizomycotina</taxon>
        <taxon>Eurotiomycetes</taxon>
        <taxon>Chaetothyriomycetidae</taxon>
        <taxon>Chaetothyriales</taxon>
        <taxon>Herpotrichiellaceae</taxon>
        <taxon>Exophiala</taxon>
    </lineage>
</organism>
<evidence type="ECO:0000313" key="7">
    <source>
        <dbReference type="Proteomes" id="UP000054342"/>
    </source>
</evidence>
<dbReference type="OrthoDB" id="47007at2759"/>
<name>A0A0D2DCB9_9EURO</name>
<dbReference type="PRINTS" id="PR00081">
    <property type="entry name" value="GDHRDH"/>
</dbReference>
<dbReference type="InterPro" id="IPR020904">
    <property type="entry name" value="Sc_DH/Rdtase_CS"/>
</dbReference>
<reference evidence="6 7" key="1">
    <citation type="submission" date="2015-01" db="EMBL/GenBank/DDBJ databases">
        <title>The Genome Sequence of Exophiala xenobiotica CBS118157.</title>
        <authorList>
            <consortium name="The Broad Institute Genomics Platform"/>
            <person name="Cuomo C."/>
            <person name="de Hoog S."/>
            <person name="Gorbushina A."/>
            <person name="Stielow B."/>
            <person name="Teixiera M."/>
            <person name="Abouelleil A."/>
            <person name="Chapman S.B."/>
            <person name="Priest M."/>
            <person name="Young S.K."/>
            <person name="Wortman J."/>
            <person name="Nusbaum C."/>
            <person name="Birren B."/>
        </authorList>
    </citation>
    <scope>NUCLEOTIDE SEQUENCE [LARGE SCALE GENOMIC DNA]</scope>
    <source>
        <strain evidence="6 7">CBS 118157</strain>
    </source>
</reference>
<protein>
    <recommendedName>
        <fullName evidence="5">Ketoreductase domain-containing protein</fullName>
    </recommendedName>
</protein>
<dbReference type="STRING" id="348802.A0A0D2DCB9"/>
<evidence type="ECO:0000256" key="3">
    <source>
        <dbReference type="ARBA" id="ARBA00023002"/>
    </source>
</evidence>
<dbReference type="EMBL" id="KN847317">
    <property type="protein sequence ID" value="KIW59912.1"/>
    <property type="molecule type" value="Genomic_DNA"/>
</dbReference>
<dbReference type="InterPro" id="IPR036291">
    <property type="entry name" value="NAD(P)-bd_dom_sf"/>
</dbReference>
<evidence type="ECO:0000256" key="1">
    <source>
        <dbReference type="ARBA" id="ARBA00006484"/>
    </source>
</evidence>
<keyword evidence="3" id="KW-0560">Oxidoreductase</keyword>
<keyword evidence="7" id="KW-1185">Reference proteome</keyword>
<comment type="similarity">
    <text evidence="1">Belongs to the short-chain dehydrogenases/reductases (SDR) family.</text>
</comment>
<evidence type="ECO:0000259" key="5">
    <source>
        <dbReference type="SMART" id="SM00822"/>
    </source>
</evidence>
<evidence type="ECO:0000256" key="2">
    <source>
        <dbReference type="ARBA" id="ARBA00022857"/>
    </source>
</evidence>
<dbReference type="Pfam" id="PF13561">
    <property type="entry name" value="adh_short_C2"/>
    <property type="match status" value="1"/>
</dbReference>
<feature type="compositionally biased region" description="Polar residues" evidence="4">
    <location>
        <begin position="52"/>
        <end position="63"/>
    </location>
</feature>
<evidence type="ECO:0000313" key="6">
    <source>
        <dbReference type="EMBL" id="KIW59912.1"/>
    </source>
</evidence>
<dbReference type="PRINTS" id="PR00080">
    <property type="entry name" value="SDRFAMILY"/>
</dbReference>
<dbReference type="InterPro" id="IPR057326">
    <property type="entry name" value="KR_dom"/>
</dbReference>
<dbReference type="GeneID" id="25322079"/>
<feature type="region of interest" description="Disordered" evidence="4">
    <location>
        <begin position="38"/>
        <end position="71"/>
    </location>
</feature>
<dbReference type="FunFam" id="3.40.50.720:FF:000084">
    <property type="entry name" value="Short-chain dehydrogenase reductase"/>
    <property type="match status" value="1"/>
</dbReference>
<dbReference type="PANTHER" id="PTHR48107:SF16">
    <property type="entry name" value="NADPH-DEPENDENT ALDEHYDE REDUCTASE 1, CHLOROPLASTIC"/>
    <property type="match status" value="1"/>
</dbReference>
<dbReference type="RefSeq" id="XP_013320496.1">
    <property type="nucleotide sequence ID" value="XM_013465042.1"/>
</dbReference>
<keyword evidence="2" id="KW-0521">NADP</keyword>
<dbReference type="SUPFAM" id="SSF51735">
    <property type="entry name" value="NAD(P)-binding Rossmann-fold domains"/>
    <property type="match status" value="1"/>
</dbReference>
<dbReference type="GO" id="GO:0016614">
    <property type="term" value="F:oxidoreductase activity, acting on CH-OH group of donors"/>
    <property type="evidence" value="ECO:0007669"/>
    <property type="project" value="UniProtKB-ARBA"/>
</dbReference>
<sequence length="352" mass="38418">MRLDDDKYLDNQYSLLFSYCVLAKYHYFLRINHTRTSTATMPDKPEAPPTAYPSTSLKEQNQEGGKGLDAKLEPGANWTQLEFWDDDGSSPYLKDYEGRGLLKDKAVLITGGDSGIGRSVAILMAREGADVTIVYLPEEEPDAQWTKSQIEKAGRQCQLLTLDITSEENCRKAVDAHMSKFGKLSVLVNNSAMQEICNDLSQIDLAVVEKTFRTNILSMFAMTKFALPHMKRGCSIVNSCSVAAYMGNPKLVDYSSTKGAISTFTRSLAQQLAPKGIRVNAVAPGIIWTPLQPATKGNPPEAMDSLGVSEAPLQRPGMPIEVATAYVFLASPLGSYFTGEVIHGTGGIEMQG</sequence>
<feature type="domain" description="Ketoreductase" evidence="5">
    <location>
        <begin position="105"/>
        <end position="285"/>
    </location>
</feature>
<dbReference type="Proteomes" id="UP000054342">
    <property type="component" value="Unassembled WGS sequence"/>
</dbReference>
<dbReference type="SMART" id="SM00822">
    <property type="entry name" value="PKS_KR"/>
    <property type="match status" value="1"/>
</dbReference>
<dbReference type="PANTHER" id="PTHR48107">
    <property type="entry name" value="NADPH-DEPENDENT ALDEHYDE REDUCTASE-LIKE PROTEIN, CHLOROPLASTIC-RELATED"/>
    <property type="match status" value="1"/>
</dbReference>
<accession>A0A0D2DCB9</accession>
<dbReference type="HOGENOM" id="CLU_010194_4_3_1"/>
<dbReference type="AlphaFoldDB" id="A0A0D2DCB9"/>
<dbReference type="PROSITE" id="PS00061">
    <property type="entry name" value="ADH_SHORT"/>
    <property type="match status" value="1"/>
</dbReference>
<proteinExistence type="inferred from homology"/>
<dbReference type="InterPro" id="IPR002347">
    <property type="entry name" value="SDR_fam"/>
</dbReference>
<gene>
    <name evidence="6" type="ORF">PV05_00171</name>
</gene>